<feature type="transmembrane region" description="Helical" evidence="25">
    <location>
        <begin position="211"/>
        <end position="231"/>
    </location>
</feature>
<gene>
    <name evidence="27" type="ORF">JEQ12_013243</name>
</gene>
<dbReference type="Gene3D" id="3.90.1150.10">
    <property type="entry name" value="Aspartate Aminotransferase, domain 1"/>
    <property type="match status" value="1"/>
</dbReference>
<evidence type="ECO:0000256" key="23">
    <source>
        <dbReference type="RuleBase" id="RU000688"/>
    </source>
</evidence>
<dbReference type="InterPro" id="IPR000276">
    <property type="entry name" value="GPCR_Rhodpsn"/>
</dbReference>
<dbReference type="Pfam" id="PF00001">
    <property type="entry name" value="7tm_1"/>
    <property type="match status" value="1"/>
</dbReference>
<evidence type="ECO:0000256" key="7">
    <source>
        <dbReference type="ARBA" id="ARBA00011738"/>
    </source>
</evidence>
<evidence type="ECO:0000256" key="18">
    <source>
        <dbReference type="ARBA" id="ARBA00030352"/>
    </source>
</evidence>
<evidence type="ECO:0000313" key="28">
    <source>
        <dbReference type="Proteomes" id="UP000664991"/>
    </source>
</evidence>
<dbReference type="InterPro" id="IPR000796">
    <property type="entry name" value="Asp_trans"/>
</dbReference>
<name>A0A835ZKQ4_SHEEP</name>
<proteinExistence type="inferred from homology"/>
<feature type="transmembrane region" description="Helical" evidence="25">
    <location>
        <begin position="112"/>
        <end position="133"/>
    </location>
</feature>
<evidence type="ECO:0000256" key="11">
    <source>
        <dbReference type="ARBA" id="ARBA00022576"/>
    </source>
</evidence>
<dbReference type="PANTHER" id="PTHR11879:SF6">
    <property type="entry name" value="ASPARTATE AMINOTRANSFERASE, CYTOPLASMIC 2-RELATED"/>
    <property type="match status" value="1"/>
</dbReference>
<dbReference type="GO" id="GO:0004069">
    <property type="term" value="F:L-aspartate:2-oxoglutarate aminotransferase activity"/>
    <property type="evidence" value="ECO:0007669"/>
    <property type="project" value="UniProtKB-EC"/>
</dbReference>
<comment type="similarity">
    <text evidence="5">Belongs to the class-I pyridoxal-phosphate-dependent aminotransferase family.</text>
</comment>
<dbReference type="FunFam" id="3.40.640.10:FF:000098">
    <property type="entry name" value="Glutamic-oxaloacetic transaminase 1 like 1"/>
    <property type="match status" value="1"/>
</dbReference>
<dbReference type="Gene3D" id="1.20.1070.10">
    <property type="entry name" value="Rhodopsin 7-helix transmembrane proteins"/>
    <property type="match status" value="1"/>
</dbReference>
<dbReference type="SUPFAM" id="SSF81321">
    <property type="entry name" value="Family A G protein-coupled receptor-like"/>
    <property type="match status" value="1"/>
</dbReference>
<evidence type="ECO:0000256" key="22">
    <source>
        <dbReference type="ARBA" id="ARBA00077046"/>
    </source>
</evidence>
<evidence type="ECO:0000256" key="25">
    <source>
        <dbReference type="SAM" id="Phobius"/>
    </source>
</evidence>
<comment type="function">
    <text evidence="2">Beta-adrenergic receptors mediate the catecholamine-induced activation of adenylate cyclase through the action of G proteins. Beta-3 is involved in the regulation of lipolysis and thermogenesis.</text>
</comment>
<dbReference type="GO" id="GO:0005829">
    <property type="term" value="C:cytosol"/>
    <property type="evidence" value="ECO:0007669"/>
    <property type="project" value="TreeGrafter"/>
</dbReference>
<dbReference type="Pfam" id="PF00155">
    <property type="entry name" value="Aminotran_1_2"/>
    <property type="match status" value="1"/>
</dbReference>
<dbReference type="InterPro" id="IPR002233">
    <property type="entry name" value="ADR_fam"/>
</dbReference>
<evidence type="ECO:0000256" key="24">
    <source>
        <dbReference type="SAM" id="MobiDB-lite"/>
    </source>
</evidence>
<feature type="region of interest" description="Disordered" evidence="24">
    <location>
        <begin position="247"/>
        <end position="267"/>
    </location>
</feature>
<evidence type="ECO:0000256" key="2">
    <source>
        <dbReference type="ARBA" id="ARBA00003285"/>
    </source>
</evidence>
<evidence type="ECO:0000256" key="19">
    <source>
        <dbReference type="ARBA" id="ARBA00049185"/>
    </source>
</evidence>
<keyword evidence="12" id="KW-0808">Transferase</keyword>
<feature type="transmembrane region" description="Helical" evidence="25">
    <location>
        <begin position="290"/>
        <end position="311"/>
    </location>
</feature>
<sequence length="816" mass="89284">MAPWPPGNSSLTPWPDIPTLAPNTANASGLPGVPWAVALAGALLALAVLATVGGNLLVIVAIARTPRLQTMTNVFVTSLATADLVVGLLVVPPGATLALTGHWPLGVTGCELWTSVDVLCVTASIETLCALAVDRYLAVTNPLRYGALVTKRRARAAVVLVWVVSAAVSFAPIMSKWWRVGADAEAQRCHSNPRCCTFASNMPYALLSSSVSFYLPLLVMLFVYARVFVVATRQLRLLRRELGRFPPEESPPAPSRSGSPGPAGPYASPAGVPSYGRRPARLLPLREHRALRTLGLIMGTFTLCWLPFFVVNVVRALGGPSLVSGPTFLALNWLGYANSAFNPLIYCRSPDFRSAFRRLLCRCPPEEHLAAASPPRAPSGAPTVLTSPAGPRQPSPLDGPQAFGLSSGFFGKSDSPEDVPMAQKLEGSLLKTYKQDDNPNKMFLAYKVCMTSEGRPWVSSVVRKTRKQIAQDPSLNYEYTPVMGMKSFIQASLNLLFGKNSQVIVENRAGGVQTVGDSGAFQLGAQFLKTWCQNSQIVYIVSAQKEPHGLIFQDMGFTVYEHTFWDSAHLCLEPNMLLDVVEHAPHGCVFVIGSIGNCQLTPHQWTQLMTLMKSKEIFPFFDIPYQGLSTGDLEEDARFLHYFVSQGFEFFCSQSLSKNFGIYDEGVGTLVVVALNNQLLLRVLSQLMTFARALWLNPPTTGARIITSVLCNPAMQGEWRQSLEGVVENVMMTKEKVKEKLRLLGTPGSWDHITEQKGSHSYLGLNSQQVEYLISEKHIYIPKNGRINFTCINSYNIDYITSSINEAVCFTKDSEK</sequence>
<dbReference type="GO" id="GO:0007189">
    <property type="term" value="P:adenylate cyclase-activating G protein-coupled receptor signaling pathway"/>
    <property type="evidence" value="ECO:0007669"/>
    <property type="project" value="InterPro"/>
</dbReference>
<dbReference type="EC" id="2.6.1.1" evidence="8"/>
<keyword evidence="14" id="KW-0663">Pyridoxal phosphate</keyword>
<keyword evidence="16 23" id="KW-0297">G-protein coupled receptor</keyword>
<evidence type="ECO:0000256" key="6">
    <source>
        <dbReference type="ARBA" id="ARBA00011154"/>
    </source>
</evidence>
<evidence type="ECO:0000259" key="26">
    <source>
        <dbReference type="PROSITE" id="PS50262"/>
    </source>
</evidence>
<comment type="subunit">
    <text evidence="6">Interacts with ARRDC3.</text>
</comment>
<dbReference type="Proteomes" id="UP000664991">
    <property type="component" value="Chromosome 26"/>
</dbReference>
<evidence type="ECO:0000256" key="15">
    <source>
        <dbReference type="ARBA" id="ARBA00022989"/>
    </source>
</evidence>
<keyword evidence="23" id="KW-0675">Receptor</keyword>
<comment type="catalytic activity">
    <reaction evidence="19">
        <text>L-aspartate + 2-oxoglutarate = oxaloacetate + L-glutamate</text>
        <dbReference type="Rhea" id="RHEA:21824"/>
        <dbReference type="ChEBI" id="CHEBI:16452"/>
        <dbReference type="ChEBI" id="CHEBI:16810"/>
        <dbReference type="ChEBI" id="CHEBI:29985"/>
        <dbReference type="ChEBI" id="CHEBI:29991"/>
        <dbReference type="EC" id="2.6.1.1"/>
    </reaction>
</comment>
<feature type="transmembrane region" description="Helical" evidence="25">
    <location>
        <begin position="154"/>
        <end position="174"/>
    </location>
</feature>
<evidence type="ECO:0000256" key="14">
    <source>
        <dbReference type="ARBA" id="ARBA00022898"/>
    </source>
</evidence>
<evidence type="ECO:0000256" key="1">
    <source>
        <dbReference type="ARBA" id="ARBA00001933"/>
    </source>
</evidence>
<evidence type="ECO:0000256" key="4">
    <source>
        <dbReference type="ARBA" id="ARBA00004496"/>
    </source>
</evidence>
<dbReference type="GO" id="GO:0004939">
    <property type="term" value="F:beta-adrenergic receptor activity"/>
    <property type="evidence" value="ECO:0007669"/>
    <property type="project" value="InterPro"/>
</dbReference>
<dbReference type="PANTHER" id="PTHR11879">
    <property type="entry name" value="ASPARTATE AMINOTRANSFERASE"/>
    <property type="match status" value="1"/>
</dbReference>
<evidence type="ECO:0000256" key="17">
    <source>
        <dbReference type="ARBA" id="ARBA00023136"/>
    </source>
</evidence>
<protein>
    <recommendedName>
        <fullName evidence="9">Beta-3 adrenergic receptor</fullName>
        <ecNumber evidence="8">2.6.1.1</ecNumber>
    </recommendedName>
    <alternativeName>
        <fullName evidence="18">Beta-3 adrenoreceptor</fullName>
    </alternativeName>
    <alternativeName>
        <fullName evidence="22">Glutamate oxaloacetate transaminase 1-like protein 1</fullName>
    </alternativeName>
    <alternativeName>
        <fullName evidence="20">Putative aspartate aminotransferase, cytoplasmic 2</fullName>
    </alternativeName>
    <alternativeName>
        <fullName evidence="21">Transaminase A-like protein 1</fullName>
    </alternativeName>
</protein>
<dbReference type="EMBL" id="JAEMGP010000026">
    <property type="protein sequence ID" value="KAG5194446.1"/>
    <property type="molecule type" value="Genomic_DNA"/>
</dbReference>
<reference evidence="27 28" key="1">
    <citation type="submission" date="2020-12" db="EMBL/GenBank/DDBJ databases">
        <title>De novo assembly of Tibetan sheep genome.</title>
        <authorList>
            <person name="Li X."/>
        </authorList>
    </citation>
    <scope>NUCLEOTIDE SEQUENCE [LARGE SCALE GENOMIC DNA]</scope>
    <source>
        <tissue evidence="27">Heart</tissue>
    </source>
</reference>
<dbReference type="PRINTS" id="PR00563">
    <property type="entry name" value="ADRENRGCB3AR"/>
</dbReference>
<keyword evidence="11" id="KW-0032">Aminotransferase</keyword>
<dbReference type="SMART" id="SM01381">
    <property type="entry name" value="7TM_GPCR_Srsx"/>
    <property type="match status" value="1"/>
</dbReference>
<feature type="domain" description="G-protein coupled receptors family 1 profile" evidence="26">
    <location>
        <begin position="54"/>
        <end position="346"/>
    </location>
</feature>
<organism evidence="27 28">
    <name type="scientific">Ovis aries</name>
    <name type="common">Sheep</name>
    <dbReference type="NCBI Taxonomy" id="9940"/>
    <lineage>
        <taxon>Eukaryota</taxon>
        <taxon>Metazoa</taxon>
        <taxon>Chordata</taxon>
        <taxon>Craniata</taxon>
        <taxon>Vertebrata</taxon>
        <taxon>Euteleostomi</taxon>
        <taxon>Mammalia</taxon>
        <taxon>Eutheria</taxon>
        <taxon>Laurasiatheria</taxon>
        <taxon>Artiodactyla</taxon>
        <taxon>Ruminantia</taxon>
        <taxon>Pecora</taxon>
        <taxon>Bovidae</taxon>
        <taxon>Caprinae</taxon>
        <taxon>Ovis</taxon>
    </lineage>
</organism>
<evidence type="ECO:0000256" key="5">
    <source>
        <dbReference type="ARBA" id="ARBA00007441"/>
    </source>
</evidence>
<evidence type="ECO:0000256" key="13">
    <source>
        <dbReference type="ARBA" id="ARBA00022692"/>
    </source>
</evidence>
<evidence type="ECO:0000256" key="9">
    <source>
        <dbReference type="ARBA" id="ARBA00021558"/>
    </source>
</evidence>
<dbReference type="SUPFAM" id="SSF53383">
    <property type="entry name" value="PLP-dependent transferases"/>
    <property type="match status" value="1"/>
</dbReference>
<dbReference type="Gene3D" id="3.40.640.10">
    <property type="entry name" value="Type I PLP-dependent aspartate aminotransferase-like (Major domain)"/>
    <property type="match status" value="1"/>
</dbReference>
<evidence type="ECO:0000256" key="8">
    <source>
        <dbReference type="ARBA" id="ARBA00012753"/>
    </source>
</evidence>
<comment type="cofactor">
    <cofactor evidence="1">
        <name>pyridoxal 5'-phosphate</name>
        <dbReference type="ChEBI" id="CHEBI:597326"/>
    </cofactor>
</comment>
<dbReference type="InterPro" id="IPR000681">
    <property type="entry name" value="ADRB3_rcpt"/>
</dbReference>
<evidence type="ECO:0000313" key="27">
    <source>
        <dbReference type="EMBL" id="KAG5194446.1"/>
    </source>
</evidence>
<dbReference type="PROSITE" id="PS00237">
    <property type="entry name" value="G_PROTEIN_RECEP_F1_1"/>
    <property type="match status" value="1"/>
</dbReference>
<keyword evidence="17 25" id="KW-0472">Membrane</keyword>
<dbReference type="GO" id="GO:0006532">
    <property type="term" value="P:aspartate biosynthetic process"/>
    <property type="evidence" value="ECO:0007669"/>
    <property type="project" value="TreeGrafter"/>
</dbReference>
<dbReference type="InterPro" id="IPR015424">
    <property type="entry name" value="PyrdxlP-dep_Trfase"/>
</dbReference>
<feature type="compositionally biased region" description="Low complexity" evidence="24">
    <location>
        <begin position="255"/>
        <end position="267"/>
    </location>
</feature>
<comment type="caution">
    <text evidence="27">The sequence shown here is derived from an EMBL/GenBank/DDBJ whole genome shotgun (WGS) entry which is preliminary data.</text>
</comment>
<feature type="transmembrane region" description="Helical" evidence="25">
    <location>
        <begin position="35"/>
        <end position="62"/>
    </location>
</feature>
<feature type="region of interest" description="Disordered" evidence="24">
    <location>
        <begin position="369"/>
        <end position="398"/>
    </location>
</feature>
<keyword evidence="15 25" id="KW-1133">Transmembrane helix</keyword>
<dbReference type="PRINTS" id="PR00237">
    <property type="entry name" value="GPCRRHODOPSN"/>
</dbReference>
<dbReference type="GO" id="GO:0030170">
    <property type="term" value="F:pyridoxal phosphate binding"/>
    <property type="evidence" value="ECO:0007669"/>
    <property type="project" value="InterPro"/>
</dbReference>
<evidence type="ECO:0000256" key="20">
    <source>
        <dbReference type="ARBA" id="ARBA00072010"/>
    </source>
</evidence>
<keyword evidence="10" id="KW-0963">Cytoplasm</keyword>
<dbReference type="GO" id="GO:0016020">
    <property type="term" value="C:membrane"/>
    <property type="evidence" value="ECO:0007669"/>
    <property type="project" value="UniProtKB-SubCell"/>
</dbReference>
<dbReference type="InterPro" id="IPR015421">
    <property type="entry name" value="PyrdxlP-dep_Trfase_major"/>
</dbReference>
<dbReference type="InterPro" id="IPR015422">
    <property type="entry name" value="PyrdxlP-dep_Trfase_small"/>
</dbReference>
<evidence type="ECO:0000256" key="16">
    <source>
        <dbReference type="ARBA" id="ARBA00023040"/>
    </source>
</evidence>
<dbReference type="PRINTS" id="PR01103">
    <property type="entry name" value="ADRENERGICR"/>
</dbReference>
<evidence type="ECO:0000256" key="12">
    <source>
        <dbReference type="ARBA" id="ARBA00022679"/>
    </source>
</evidence>
<comment type="subcellular location">
    <subcellularLocation>
        <location evidence="4">Cytoplasm</location>
    </subcellularLocation>
    <subcellularLocation>
        <location evidence="3">Membrane</location>
    </subcellularLocation>
</comment>
<keyword evidence="23" id="KW-0807">Transducer</keyword>
<evidence type="ECO:0000256" key="3">
    <source>
        <dbReference type="ARBA" id="ARBA00004370"/>
    </source>
</evidence>
<dbReference type="AlphaFoldDB" id="A0A835ZKQ4"/>
<comment type="similarity">
    <text evidence="23">Belongs to the G-protein coupled receptor 1 family.</text>
</comment>
<feature type="compositionally biased region" description="Low complexity" evidence="24">
    <location>
        <begin position="370"/>
        <end position="382"/>
    </location>
</feature>
<accession>A0A835ZKQ4</accession>
<feature type="transmembrane region" description="Helical" evidence="25">
    <location>
        <begin position="74"/>
        <end position="92"/>
    </location>
</feature>
<dbReference type="InterPro" id="IPR004839">
    <property type="entry name" value="Aminotransferase_I/II_large"/>
</dbReference>
<evidence type="ECO:0000256" key="21">
    <source>
        <dbReference type="ARBA" id="ARBA00076715"/>
    </source>
</evidence>
<dbReference type="PROSITE" id="PS50262">
    <property type="entry name" value="G_PROTEIN_RECEP_F1_2"/>
    <property type="match status" value="1"/>
</dbReference>
<comment type="subunit">
    <text evidence="7">Homodimer.</text>
</comment>
<dbReference type="InterPro" id="IPR017452">
    <property type="entry name" value="GPCR_Rhodpsn_7TM"/>
</dbReference>
<keyword evidence="13 23" id="KW-0812">Transmembrane</keyword>
<dbReference type="CDD" id="cd00609">
    <property type="entry name" value="AAT_like"/>
    <property type="match status" value="1"/>
</dbReference>
<evidence type="ECO:0000256" key="10">
    <source>
        <dbReference type="ARBA" id="ARBA00022490"/>
    </source>
</evidence>